<evidence type="ECO:0000256" key="1">
    <source>
        <dbReference type="SAM" id="MobiDB-lite"/>
    </source>
</evidence>
<sequence>MPPKKRARRSYEVSEATRRSERSTRGQGGHADQLKKTGETLAAPARKGRKQTTLDISDAEENPMAPSQLRKPKKNATTKRSLTGSTNPTQRSIGINKNVYSGRQQPTSGCQHSGASLQTAPSAAQSSGRFGFRQPTSTSSQNIRKPPRSNERTREEEAGNQAPEHDIGDDDQDQDQTDGENEERDRVQDQEQMLKTGDTMDFGQHEDDLDGEYEGEAQEDFNRCDFNHEPDAVDDFLNQGIDRDLDDEIDTQMDKPDAQDNAIDDDFNNELDNAARDKTEESEAFDVLERHQMKNGWRKAPSLTYLSKAKHTERRHASSHSKSPRRPSPQRVVSTGSSALARPPKYTHLSVSRLRALLPPACTLAILHAQGLHIGIQCRLIDTHLSMSCLRALLPPACTLIILHAQGLHIDVRRHLIHTYPSVPPACSLLIGVLHLGEALPPVVLTYYSDLSPYNTRERTCIISRMIRASGPWAHDKNILNYDGWAGRQIIPDGGGWAHAGNI</sequence>
<comment type="caution">
    <text evidence="2">The sequence shown here is derived from an EMBL/GenBank/DDBJ whole genome shotgun (WGS) entry which is preliminary data.</text>
</comment>
<keyword evidence="3" id="KW-1185">Reference proteome</keyword>
<accession>A0A9P7ERY8</accession>
<dbReference type="AlphaFoldDB" id="A0A9P7ERY8"/>
<dbReference type="RefSeq" id="XP_041285254.1">
    <property type="nucleotide sequence ID" value="XM_041442621.1"/>
</dbReference>
<feature type="compositionally biased region" description="Acidic residues" evidence="1">
    <location>
        <begin position="207"/>
        <end position="218"/>
    </location>
</feature>
<dbReference type="EMBL" id="JABBWM010000131">
    <property type="protein sequence ID" value="KAG2087547.1"/>
    <property type="molecule type" value="Genomic_DNA"/>
</dbReference>
<feature type="region of interest" description="Disordered" evidence="1">
    <location>
        <begin position="1"/>
        <end position="218"/>
    </location>
</feature>
<feature type="compositionally biased region" description="Polar residues" evidence="1">
    <location>
        <begin position="78"/>
        <end position="143"/>
    </location>
</feature>
<dbReference type="Proteomes" id="UP000823399">
    <property type="component" value="Unassembled WGS sequence"/>
</dbReference>
<name>A0A9P7ERY8_9AGAM</name>
<evidence type="ECO:0000313" key="2">
    <source>
        <dbReference type="EMBL" id="KAG2087547.1"/>
    </source>
</evidence>
<proteinExistence type="predicted"/>
<feature type="compositionally biased region" description="Acidic residues" evidence="1">
    <location>
        <begin position="167"/>
        <end position="182"/>
    </location>
</feature>
<dbReference type="OrthoDB" id="2687505at2759"/>
<protein>
    <submittedName>
        <fullName evidence="2">Uncharacterized protein</fullName>
    </submittedName>
</protein>
<feature type="compositionally biased region" description="Basic and acidic residues" evidence="1">
    <location>
        <begin position="9"/>
        <end position="24"/>
    </location>
</feature>
<feature type="compositionally biased region" description="Basic residues" evidence="1">
    <location>
        <begin position="309"/>
        <end position="325"/>
    </location>
</feature>
<gene>
    <name evidence="2" type="ORF">F5147DRAFT_781312</name>
</gene>
<evidence type="ECO:0000313" key="3">
    <source>
        <dbReference type="Proteomes" id="UP000823399"/>
    </source>
</evidence>
<feature type="compositionally biased region" description="Basic and acidic residues" evidence="1">
    <location>
        <begin position="148"/>
        <end position="157"/>
    </location>
</feature>
<organism evidence="2 3">
    <name type="scientific">Suillus discolor</name>
    <dbReference type="NCBI Taxonomy" id="1912936"/>
    <lineage>
        <taxon>Eukaryota</taxon>
        <taxon>Fungi</taxon>
        <taxon>Dikarya</taxon>
        <taxon>Basidiomycota</taxon>
        <taxon>Agaricomycotina</taxon>
        <taxon>Agaricomycetes</taxon>
        <taxon>Agaricomycetidae</taxon>
        <taxon>Boletales</taxon>
        <taxon>Suillineae</taxon>
        <taxon>Suillaceae</taxon>
        <taxon>Suillus</taxon>
    </lineage>
</organism>
<feature type="region of interest" description="Disordered" evidence="1">
    <location>
        <begin position="309"/>
        <end position="341"/>
    </location>
</feature>
<dbReference type="GeneID" id="64704880"/>
<reference evidence="2" key="1">
    <citation type="journal article" date="2020" name="New Phytol.">
        <title>Comparative genomics reveals dynamic genome evolution in host specialist ectomycorrhizal fungi.</title>
        <authorList>
            <person name="Lofgren L.A."/>
            <person name="Nguyen N.H."/>
            <person name="Vilgalys R."/>
            <person name="Ruytinx J."/>
            <person name="Liao H.L."/>
            <person name="Branco S."/>
            <person name="Kuo A."/>
            <person name="LaButti K."/>
            <person name="Lipzen A."/>
            <person name="Andreopoulos W."/>
            <person name="Pangilinan J."/>
            <person name="Riley R."/>
            <person name="Hundley H."/>
            <person name="Na H."/>
            <person name="Barry K."/>
            <person name="Grigoriev I.V."/>
            <person name="Stajich J.E."/>
            <person name="Kennedy P.G."/>
        </authorList>
    </citation>
    <scope>NUCLEOTIDE SEQUENCE</scope>
    <source>
        <strain evidence="2">FC423</strain>
    </source>
</reference>